<comment type="caution">
    <text evidence="2">The sequence shown here is derived from an EMBL/GenBank/DDBJ whole genome shotgun (WGS) entry which is preliminary data.</text>
</comment>
<feature type="transmembrane region" description="Helical" evidence="1">
    <location>
        <begin position="60"/>
        <end position="81"/>
    </location>
</feature>
<keyword evidence="1" id="KW-1133">Transmembrane helix</keyword>
<dbReference type="Proteomes" id="UP000598174">
    <property type="component" value="Unassembled WGS sequence"/>
</dbReference>
<dbReference type="RefSeq" id="WP_203820617.1">
    <property type="nucleotide sequence ID" value="NZ_BAAABP010000015.1"/>
</dbReference>
<sequence>MNPVNPRPTRYGLEPLLNDTRADRWLNSTGRTAQTAAPARPTADDMRSGWQHHVEPLRRWAWTTVAVAAILIAFAVGATVAHGRFATRCAPSVSAMPVAVTP</sequence>
<gene>
    <name evidence="2" type="ORF">Afe05nite_60440</name>
</gene>
<keyword evidence="3" id="KW-1185">Reference proteome</keyword>
<reference evidence="2" key="1">
    <citation type="submission" date="2021-01" db="EMBL/GenBank/DDBJ databases">
        <title>Whole genome shotgun sequence of Actinoplanes ferrugineus NBRC 15555.</title>
        <authorList>
            <person name="Komaki H."/>
            <person name="Tamura T."/>
        </authorList>
    </citation>
    <scope>NUCLEOTIDE SEQUENCE</scope>
    <source>
        <strain evidence="2">NBRC 15555</strain>
    </source>
</reference>
<evidence type="ECO:0000313" key="3">
    <source>
        <dbReference type="Proteomes" id="UP000598174"/>
    </source>
</evidence>
<evidence type="ECO:0000256" key="1">
    <source>
        <dbReference type="SAM" id="Phobius"/>
    </source>
</evidence>
<keyword evidence="1" id="KW-0472">Membrane</keyword>
<proteinExistence type="predicted"/>
<dbReference type="EMBL" id="BOMM01000052">
    <property type="protein sequence ID" value="GIE14204.1"/>
    <property type="molecule type" value="Genomic_DNA"/>
</dbReference>
<dbReference type="AlphaFoldDB" id="A0A919J5Y7"/>
<accession>A0A919J5Y7</accession>
<name>A0A919J5Y7_9ACTN</name>
<organism evidence="2 3">
    <name type="scientific">Paractinoplanes ferrugineus</name>
    <dbReference type="NCBI Taxonomy" id="113564"/>
    <lineage>
        <taxon>Bacteria</taxon>
        <taxon>Bacillati</taxon>
        <taxon>Actinomycetota</taxon>
        <taxon>Actinomycetes</taxon>
        <taxon>Micromonosporales</taxon>
        <taxon>Micromonosporaceae</taxon>
        <taxon>Paractinoplanes</taxon>
    </lineage>
</organism>
<protein>
    <submittedName>
        <fullName evidence="2">Uncharacterized protein</fullName>
    </submittedName>
</protein>
<keyword evidence="1" id="KW-0812">Transmembrane</keyword>
<evidence type="ECO:0000313" key="2">
    <source>
        <dbReference type="EMBL" id="GIE14204.1"/>
    </source>
</evidence>